<keyword evidence="1" id="KW-0560">Oxidoreductase</keyword>
<dbReference type="Pfam" id="PF14833">
    <property type="entry name" value="NAD_binding_11"/>
    <property type="match status" value="1"/>
</dbReference>
<dbReference type="PANTHER" id="PTHR43060">
    <property type="entry name" value="3-HYDROXYISOBUTYRATE DEHYDROGENASE-LIKE 1, MITOCHONDRIAL-RELATED"/>
    <property type="match status" value="1"/>
</dbReference>
<evidence type="ECO:0008006" key="8">
    <source>
        <dbReference type="Google" id="ProtNLM"/>
    </source>
</evidence>
<feature type="domain" description="6-phosphogluconate dehydrogenase NADP-binding" evidence="4">
    <location>
        <begin position="14"/>
        <end position="171"/>
    </location>
</feature>
<sequence>MSADAAQITPATTRIGWIGTGVMGRHMCAHLIAAGYTLTVFNRTPSKAHPLLSMGANLAASPAALAAQSDVLFSIVSYPSDVRSVHLHPSTGTLSSLPPGATLIDMSTSDPSLALEIASIASTKQCFALDAPVSGGETGAKAGALSIFAGGDAAAVKRVEPLLGLLGRVRYMGGAGKGQFGKLGNQITIGSAMVGLVEGIVYAHKAGLDLEEYLDAISSGAAGSRSLDLYGRKMVRREFEGGAFVDYFVKDFGICLRECEKMGIALPGLALAQQFYLSLKAHGEGRLGTQALLLALERLNNIRVETLSSSSSSRLQ</sequence>
<name>A0AAP0HY90_9MAGN</name>
<dbReference type="SUPFAM" id="SSF51735">
    <property type="entry name" value="NAD(P)-binding Rossmann-fold domains"/>
    <property type="match status" value="1"/>
</dbReference>
<evidence type="ECO:0000313" key="6">
    <source>
        <dbReference type="EMBL" id="KAK9102297.1"/>
    </source>
</evidence>
<dbReference type="PIRSF" id="PIRSF000103">
    <property type="entry name" value="HIBADH"/>
    <property type="match status" value="1"/>
</dbReference>
<dbReference type="InterPro" id="IPR006115">
    <property type="entry name" value="6PGDH_NADP-bd"/>
</dbReference>
<evidence type="ECO:0000256" key="1">
    <source>
        <dbReference type="ARBA" id="ARBA00023002"/>
    </source>
</evidence>
<keyword evidence="7" id="KW-1185">Reference proteome</keyword>
<dbReference type="InterPro" id="IPR036291">
    <property type="entry name" value="NAD(P)-bd_dom_sf"/>
</dbReference>
<dbReference type="Proteomes" id="UP001417504">
    <property type="component" value="Unassembled WGS sequence"/>
</dbReference>
<feature type="domain" description="3-hydroxyisobutyrate dehydrogenase-like NAD-binding" evidence="5">
    <location>
        <begin position="176"/>
        <end position="293"/>
    </location>
</feature>
<proteinExistence type="predicted"/>
<gene>
    <name evidence="6" type="ORF">Sjap_019551</name>
</gene>
<dbReference type="Gene3D" id="3.40.50.720">
    <property type="entry name" value="NAD(P)-binding Rossmann-like Domain"/>
    <property type="match status" value="1"/>
</dbReference>
<accession>A0AAP0HY90</accession>
<dbReference type="InterPro" id="IPR013328">
    <property type="entry name" value="6PGD_dom2"/>
</dbReference>
<protein>
    <recommendedName>
        <fullName evidence="8">3-hydroxyisobutyrate dehydrogenase-like 1, mitochondrial</fullName>
    </recommendedName>
</protein>
<dbReference type="AlphaFoldDB" id="A0AAP0HY90"/>
<dbReference type="PANTHER" id="PTHR43060:SF15">
    <property type="entry name" value="3-HYDROXYISOBUTYRATE DEHYDROGENASE-LIKE 1, MITOCHONDRIAL-RELATED"/>
    <property type="match status" value="1"/>
</dbReference>
<evidence type="ECO:0000259" key="5">
    <source>
        <dbReference type="Pfam" id="PF14833"/>
    </source>
</evidence>
<dbReference type="InterPro" id="IPR029154">
    <property type="entry name" value="HIBADH-like_NADP-bd"/>
</dbReference>
<evidence type="ECO:0000256" key="2">
    <source>
        <dbReference type="ARBA" id="ARBA00023027"/>
    </source>
</evidence>
<reference evidence="6 7" key="1">
    <citation type="submission" date="2024-01" db="EMBL/GenBank/DDBJ databases">
        <title>Genome assemblies of Stephania.</title>
        <authorList>
            <person name="Yang L."/>
        </authorList>
    </citation>
    <scope>NUCLEOTIDE SEQUENCE [LARGE SCALE GENOMIC DNA]</scope>
    <source>
        <strain evidence="6">QJT</strain>
        <tissue evidence="6">Leaf</tissue>
    </source>
</reference>
<dbReference type="GO" id="GO:0016491">
    <property type="term" value="F:oxidoreductase activity"/>
    <property type="evidence" value="ECO:0007669"/>
    <property type="project" value="UniProtKB-KW"/>
</dbReference>
<dbReference type="EMBL" id="JBBNAE010000008">
    <property type="protein sequence ID" value="KAK9102297.1"/>
    <property type="molecule type" value="Genomic_DNA"/>
</dbReference>
<evidence type="ECO:0000259" key="4">
    <source>
        <dbReference type="Pfam" id="PF03446"/>
    </source>
</evidence>
<comment type="caution">
    <text evidence="6">The sequence shown here is derived from an EMBL/GenBank/DDBJ whole genome shotgun (WGS) entry which is preliminary data.</text>
</comment>
<evidence type="ECO:0000313" key="7">
    <source>
        <dbReference type="Proteomes" id="UP001417504"/>
    </source>
</evidence>
<organism evidence="6 7">
    <name type="scientific">Stephania japonica</name>
    <dbReference type="NCBI Taxonomy" id="461633"/>
    <lineage>
        <taxon>Eukaryota</taxon>
        <taxon>Viridiplantae</taxon>
        <taxon>Streptophyta</taxon>
        <taxon>Embryophyta</taxon>
        <taxon>Tracheophyta</taxon>
        <taxon>Spermatophyta</taxon>
        <taxon>Magnoliopsida</taxon>
        <taxon>Ranunculales</taxon>
        <taxon>Menispermaceae</taxon>
        <taxon>Menispermoideae</taxon>
        <taxon>Cissampelideae</taxon>
        <taxon>Stephania</taxon>
    </lineage>
</organism>
<dbReference type="GO" id="GO:0051287">
    <property type="term" value="F:NAD binding"/>
    <property type="evidence" value="ECO:0007669"/>
    <property type="project" value="InterPro"/>
</dbReference>
<evidence type="ECO:0000256" key="3">
    <source>
        <dbReference type="PIRSR" id="PIRSR000103-1"/>
    </source>
</evidence>
<dbReference type="SUPFAM" id="SSF48179">
    <property type="entry name" value="6-phosphogluconate dehydrogenase C-terminal domain-like"/>
    <property type="match status" value="1"/>
</dbReference>
<dbReference type="InterPro" id="IPR015815">
    <property type="entry name" value="HIBADH-related"/>
</dbReference>
<dbReference type="Gene3D" id="1.10.1040.10">
    <property type="entry name" value="N-(1-d-carboxylethyl)-l-norvaline Dehydrogenase, domain 2"/>
    <property type="match status" value="1"/>
</dbReference>
<keyword evidence="2" id="KW-0520">NAD</keyword>
<dbReference type="InterPro" id="IPR008927">
    <property type="entry name" value="6-PGluconate_DH-like_C_sf"/>
</dbReference>
<dbReference type="GO" id="GO:0050661">
    <property type="term" value="F:NADP binding"/>
    <property type="evidence" value="ECO:0007669"/>
    <property type="project" value="InterPro"/>
</dbReference>
<dbReference type="Pfam" id="PF03446">
    <property type="entry name" value="NAD_binding_2"/>
    <property type="match status" value="1"/>
</dbReference>
<feature type="active site" evidence="3">
    <location>
        <position position="182"/>
    </location>
</feature>